<feature type="non-terminal residue" evidence="4">
    <location>
        <position position="1"/>
    </location>
</feature>
<proteinExistence type="predicted"/>
<feature type="region of interest" description="Disordered" evidence="2">
    <location>
        <begin position="15"/>
        <end position="43"/>
    </location>
</feature>
<comment type="caution">
    <text evidence="4">The sequence shown here is derived from an EMBL/GenBank/DDBJ whole genome shotgun (WGS) entry which is preliminary data.</text>
</comment>
<evidence type="ECO:0000256" key="2">
    <source>
        <dbReference type="SAM" id="MobiDB-lite"/>
    </source>
</evidence>
<feature type="domain" description="SH2" evidence="3">
    <location>
        <begin position="89"/>
        <end position="173"/>
    </location>
</feature>
<dbReference type="EMBL" id="CAJNOR010006860">
    <property type="protein sequence ID" value="CAF1605171.1"/>
    <property type="molecule type" value="Genomic_DNA"/>
</dbReference>
<evidence type="ECO:0000313" key="4">
    <source>
        <dbReference type="EMBL" id="CAF1605171.1"/>
    </source>
</evidence>
<dbReference type="PANTHER" id="PTHR15832:SF2">
    <property type="entry name" value="SH2 DOMAIN-CONTAINING PROTEIN"/>
    <property type="match status" value="1"/>
</dbReference>
<accession>A0A816B0T3</accession>
<keyword evidence="1" id="KW-0727">SH2 domain</keyword>
<dbReference type="Gene3D" id="3.30.505.10">
    <property type="entry name" value="SH2 domain"/>
    <property type="match status" value="1"/>
</dbReference>
<evidence type="ECO:0000313" key="5">
    <source>
        <dbReference type="Proteomes" id="UP000663828"/>
    </source>
</evidence>
<evidence type="ECO:0000259" key="3">
    <source>
        <dbReference type="PROSITE" id="PS50001"/>
    </source>
</evidence>
<dbReference type="CDD" id="cd00173">
    <property type="entry name" value="SH2"/>
    <property type="match status" value="1"/>
</dbReference>
<evidence type="ECO:0000256" key="1">
    <source>
        <dbReference type="PROSITE-ProRule" id="PRU00191"/>
    </source>
</evidence>
<protein>
    <recommendedName>
        <fullName evidence="3">SH2 domain-containing protein</fullName>
    </recommendedName>
</protein>
<dbReference type="SMART" id="SM00252">
    <property type="entry name" value="SH2"/>
    <property type="match status" value="1"/>
</dbReference>
<dbReference type="Proteomes" id="UP000663828">
    <property type="component" value="Unassembled WGS sequence"/>
</dbReference>
<dbReference type="SUPFAM" id="SSF55550">
    <property type="entry name" value="SH2 domain"/>
    <property type="match status" value="1"/>
</dbReference>
<dbReference type="PROSITE" id="PS50001">
    <property type="entry name" value="SH2"/>
    <property type="match status" value="1"/>
</dbReference>
<feature type="compositionally biased region" description="Polar residues" evidence="2">
    <location>
        <begin position="25"/>
        <end position="35"/>
    </location>
</feature>
<name>A0A816B0T3_ADIRI</name>
<dbReference type="AlphaFoldDB" id="A0A816B0T3"/>
<sequence>TMFETIRRTFINNNTNRRKKSKSTQVITTSTTMVDSNEETDSSLSDDFKSIQNSIISIHRPSSIVLKSFAPHSSSLPSTSSIQDEETPWLHENTTREAVEDALSCRSIGSFFVRRPTTITTPIDTYVLSIRVPKYMKRSCVVHYLIDRNEHGYHLRGIKKAFPTLNSLIVHHSIVSENLPVALDLRAYSSLETIEDDDFNTQVTRNEYVV</sequence>
<dbReference type="PANTHER" id="PTHR15832">
    <property type="entry name" value="SHC (SRC HOMOLOGY DOMAIN C-TERMINAL) ADAPTOR HOMOLOG"/>
    <property type="match status" value="1"/>
</dbReference>
<dbReference type="Pfam" id="PF00017">
    <property type="entry name" value="SH2"/>
    <property type="match status" value="1"/>
</dbReference>
<dbReference type="InterPro" id="IPR036860">
    <property type="entry name" value="SH2_dom_sf"/>
</dbReference>
<dbReference type="InterPro" id="IPR000980">
    <property type="entry name" value="SH2"/>
</dbReference>
<keyword evidence="5" id="KW-1185">Reference proteome</keyword>
<reference evidence="4" key="1">
    <citation type="submission" date="2021-02" db="EMBL/GenBank/DDBJ databases">
        <authorList>
            <person name="Nowell W R."/>
        </authorList>
    </citation>
    <scope>NUCLEOTIDE SEQUENCE</scope>
</reference>
<organism evidence="4 5">
    <name type="scientific">Adineta ricciae</name>
    <name type="common">Rotifer</name>
    <dbReference type="NCBI Taxonomy" id="249248"/>
    <lineage>
        <taxon>Eukaryota</taxon>
        <taxon>Metazoa</taxon>
        <taxon>Spiralia</taxon>
        <taxon>Gnathifera</taxon>
        <taxon>Rotifera</taxon>
        <taxon>Eurotatoria</taxon>
        <taxon>Bdelloidea</taxon>
        <taxon>Adinetida</taxon>
        <taxon>Adinetidae</taxon>
        <taxon>Adineta</taxon>
    </lineage>
</organism>
<gene>
    <name evidence="4" type="ORF">XAT740_LOCUS48189</name>
</gene>